<keyword evidence="2" id="KW-0238">DNA-binding</keyword>
<comment type="caution">
    <text evidence="5">The sequence shown here is derived from an EMBL/GenBank/DDBJ whole genome shotgun (WGS) entry which is preliminary data.</text>
</comment>
<sequence>MVDDAMRDGPIGVAMDWAMHHLGDTLTVEVLAEQVQMSPRNFSRRFREHTGVSPAKWILARRLGEARRLLETTELSVSQVAQACGFASPVTFRQNFVQTYGTTPTAYRHQFTQLEGSSRF</sequence>
<evidence type="ECO:0000313" key="5">
    <source>
        <dbReference type="EMBL" id="GAA2026812.1"/>
    </source>
</evidence>
<gene>
    <name evidence="5" type="ORF">GCM10009720_03140</name>
</gene>
<dbReference type="Proteomes" id="UP001501461">
    <property type="component" value="Unassembled WGS sequence"/>
</dbReference>
<dbReference type="PANTHER" id="PTHR46796">
    <property type="entry name" value="HTH-TYPE TRANSCRIPTIONAL ACTIVATOR RHAS-RELATED"/>
    <property type="match status" value="1"/>
</dbReference>
<keyword evidence="6" id="KW-1185">Reference proteome</keyword>
<accession>A0ABP5FK52</accession>
<evidence type="ECO:0000256" key="1">
    <source>
        <dbReference type="ARBA" id="ARBA00023015"/>
    </source>
</evidence>
<evidence type="ECO:0000256" key="2">
    <source>
        <dbReference type="ARBA" id="ARBA00023125"/>
    </source>
</evidence>
<dbReference type="Gene3D" id="1.10.10.60">
    <property type="entry name" value="Homeodomain-like"/>
    <property type="match status" value="2"/>
</dbReference>
<dbReference type="SMART" id="SM00342">
    <property type="entry name" value="HTH_ARAC"/>
    <property type="match status" value="1"/>
</dbReference>
<dbReference type="InterPro" id="IPR050204">
    <property type="entry name" value="AraC_XylS_family_regulators"/>
</dbReference>
<evidence type="ECO:0000256" key="3">
    <source>
        <dbReference type="ARBA" id="ARBA00023163"/>
    </source>
</evidence>
<dbReference type="SUPFAM" id="SSF46689">
    <property type="entry name" value="Homeodomain-like"/>
    <property type="match status" value="2"/>
</dbReference>
<protein>
    <recommendedName>
        <fullName evidence="4">HTH araC/xylS-type domain-containing protein</fullName>
    </recommendedName>
</protein>
<dbReference type="PROSITE" id="PS00041">
    <property type="entry name" value="HTH_ARAC_FAMILY_1"/>
    <property type="match status" value="1"/>
</dbReference>
<dbReference type="Pfam" id="PF12833">
    <property type="entry name" value="HTH_18"/>
    <property type="match status" value="1"/>
</dbReference>
<dbReference type="EMBL" id="BAAAMN010000006">
    <property type="protein sequence ID" value="GAA2026812.1"/>
    <property type="molecule type" value="Genomic_DNA"/>
</dbReference>
<organism evidence="5 6">
    <name type="scientific">Yaniella flava</name>
    <dbReference type="NCBI Taxonomy" id="287930"/>
    <lineage>
        <taxon>Bacteria</taxon>
        <taxon>Bacillati</taxon>
        <taxon>Actinomycetota</taxon>
        <taxon>Actinomycetes</taxon>
        <taxon>Micrococcales</taxon>
        <taxon>Micrococcaceae</taxon>
        <taxon>Yaniella</taxon>
    </lineage>
</organism>
<dbReference type="PROSITE" id="PS01124">
    <property type="entry name" value="HTH_ARAC_FAMILY_2"/>
    <property type="match status" value="1"/>
</dbReference>
<evidence type="ECO:0000313" key="6">
    <source>
        <dbReference type="Proteomes" id="UP001501461"/>
    </source>
</evidence>
<dbReference type="InterPro" id="IPR020449">
    <property type="entry name" value="Tscrpt_reg_AraC-type_HTH"/>
</dbReference>
<evidence type="ECO:0000259" key="4">
    <source>
        <dbReference type="PROSITE" id="PS01124"/>
    </source>
</evidence>
<dbReference type="InterPro" id="IPR018060">
    <property type="entry name" value="HTH_AraC"/>
</dbReference>
<dbReference type="PRINTS" id="PR00032">
    <property type="entry name" value="HTHARAC"/>
</dbReference>
<dbReference type="InterPro" id="IPR018062">
    <property type="entry name" value="HTH_AraC-typ_CS"/>
</dbReference>
<name>A0ABP5FK52_9MICC</name>
<reference evidence="6" key="1">
    <citation type="journal article" date="2019" name="Int. J. Syst. Evol. Microbiol.">
        <title>The Global Catalogue of Microorganisms (GCM) 10K type strain sequencing project: providing services to taxonomists for standard genome sequencing and annotation.</title>
        <authorList>
            <consortium name="The Broad Institute Genomics Platform"/>
            <consortium name="The Broad Institute Genome Sequencing Center for Infectious Disease"/>
            <person name="Wu L."/>
            <person name="Ma J."/>
        </authorList>
    </citation>
    <scope>NUCLEOTIDE SEQUENCE [LARGE SCALE GENOMIC DNA]</scope>
    <source>
        <strain evidence="6">JCM 13595</strain>
    </source>
</reference>
<proteinExistence type="predicted"/>
<dbReference type="InterPro" id="IPR009057">
    <property type="entry name" value="Homeodomain-like_sf"/>
</dbReference>
<keyword evidence="3" id="KW-0804">Transcription</keyword>
<keyword evidence="1" id="KW-0805">Transcription regulation</keyword>
<dbReference type="PANTHER" id="PTHR46796:SF6">
    <property type="entry name" value="ARAC SUBFAMILY"/>
    <property type="match status" value="1"/>
</dbReference>
<feature type="domain" description="HTH araC/xylS-type" evidence="4">
    <location>
        <begin position="12"/>
        <end position="110"/>
    </location>
</feature>